<proteinExistence type="predicted"/>
<evidence type="ECO:0000313" key="3">
    <source>
        <dbReference type="EMBL" id="KAL3424179.1"/>
    </source>
</evidence>
<sequence length="572" mass="64096">MIWRLGSNKMPTKIISILCLPDCGFSIFTPSSSDRILHTVNIEIVCLGSFKLEELSEDRVLPSLVAQNSQMAAPEQRFQSTLTINPNPTAVAVSSNPEGETSQMPKEDTSEFAMEDPMTTSDEEEYDYTLGRYEGDDDSSEDDMEVIEAAYKLVSTHPCIDLGQTIMQAFPNPVEYEDDEMRDIFDDGLEDDESESGSDASTNFEELSDPGVIFQVVPAASDPDDSESKGDASDLDSSDLEDSDEDAYRNTTEEEGEDGEEEDDDDEIVELPNPVESAQQASTLQGGSHVGSSHAPGTTESVAIPKKSFKELEAQRYELLHQKSEYGTWESLQQKAESSRWRLLELEEIQRHLEERLSDARLDVELTERERQEAEEQMSASLEHSGISQELYDAYSAFCESLSPEFGQREGVSATCYADHKNSYVGYDPEFNLFKACVEMPYDQYNFRCEAGLCPWNKRDYIVEFWPLAPLEPLLGAESTWGGHYPELYELAIAAVRAGSEAAMEMLVALPDMKSSYAGGWLFEYQFEEALSGDPIVGKRWRFGSAHKIDSPCTVEEKRERLKLILKSRTGH</sequence>
<evidence type="ECO:0000256" key="1">
    <source>
        <dbReference type="SAM" id="Coils"/>
    </source>
</evidence>
<feature type="compositionally biased region" description="Acidic residues" evidence="2">
    <location>
        <begin position="187"/>
        <end position="196"/>
    </location>
</feature>
<keyword evidence="4" id="KW-1185">Reference proteome</keyword>
<keyword evidence="1" id="KW-0175">Coiled coil</keyword>
<evidence type="ECO:0000256" key="2">
    <source>
        <dbReference type="SAM" id="MobiDB-lite"/>
    </source>
</evidence>
<feature type="compositionally biased region" description="Acidic residues" evidence="2">
    <location>
        <begin position="233"/>
        <end position="245"/>
    </location>
</feature>
<feature type="compositionally biased region" description="Acidic residues" evidence="2">
    <location>
        <begin position="253"/>
        <end position="269"/>
    </location>
</feature>
<name>A0ABR4PLH0_9HELO</name>
<protein>
    <submittedName>
        <fullName evidence="3">Uncharacterized protein</fullName>
    </submittedName>
</protein>
<feature type="compositionally biased region" description="Polar residues" evidence="2">
    <location>
        <begin position="276"/>
        <end position="286"/>
    </location>
</feature>
<dbReference type="EMBL" id="JBFCZG010000003">
    <property type="protein sequence ID" value="KAL3424179.1"/>
    <property type="molecule type" value="Genomic_DNA"/>
</dbReference>
<reference evidence="3 4" key="1">
    <citation type="submission" date="2024-06" db="EMBL/GenBank/DDBJ databases">
        <title>Complete genome of Phlyctema vagabunda strain 19-DSS-EL-015.</title>
        <authorList>
            <person name="Fiorenzani C."/>
        </authorList>
    </citation>
    <scope>NUCLEOTIDE SEQUENCE [LARGE SCALE GENOMIC DNA]</scope>
    <source>
        <strain evidence="3 4">19-DSS-EL-015</strain>
    </source>
</reference>
<organism evidence="3 4">
    <name type="scientific">Phlyctema vagabunda</name>
    <dbReference type="NCBI Taxonomy" id="108571"/>
    <lineage>
        <taxon>Eukaryota</taxon>
        <taxon>Fungi</taxon>
        <taxon>Dikarya</taxon>
        <taxon>Ascomycota</taxon>
        <taxon>Pezizomycotina</taxon>
        <taxon>Leotiomycetes</taxon>
        <taxon>Helotiales</taxon>
        <taxon>Dermateaceae</taxon>
        <taxon>Phlyctema</taxon>
    </lineage>
</organism>
<gene>
    <name evidence="3" type="ORF">PVAG01_03459</name>
</gene>
<accession>A0ABR4PLH0</accession>
<feature type="region of interest" description="Disordered" evidence="2">
    <location>
        <begin position="187"/>
        <end position="304"/>
    </location>
</feature>
<feature type="compositionally biased region" description="Polar residues" evidence="2">
    <location>
        <begin position="92"/>
        <end position="104"/>
    </location>
</feature>
<dbReference type="Proteomes" id="UP001629113">
    <property type="component" value="Unassembled WGS sequence"/>
</dbReference>
<feature type="coiled-coil region" evidence="1">
    <location>
        <begin position="343"/>
        <end position="384"/>
    </location>
</feature>
<feature type="region of interest" description="Disordered" evidence="2">
    <location>
        <begin position="92"/>
        <end position="123"/>
    </location>
</feature>
<comment type="caution">
    <text evidence="3">The sequence shown here is derived from an EMBL/GenBank/DDBJ whole genome shotgun (WGS) entry which is preliminary data.</text>
</comment>
<evidence type="ECO:0000313" key="4">
    <source>
        <dbReference type="Proteomes" id="UP001629113"/>
    </source>
</evidence>